<evidence type="ECO:0000256" key="3">
    <source>
        <dbReference type="ARBA" id="ARBA00023315"/>
    </source>
</evidence>
<feature type="domain" description="Chalcone/stilbene synthase C-terminal" evidence="5">
    <location>
        <begin position="219"/>
        <end position="354"/>
    </location>
</feature>
<gene>
    <name evidence="6" type="ORF">WDJ61_10780</name>
</gene>
<evidence type="ECO:0000256" key="2">
    <source>
        <dbReference type="ARBA" id="ARBA00022679"/>
    </source>
</evidence>
<evidence type="ECO:0000259" key="5">
    <source>
        <dbReference type="Pfam" id="PF02797"/>
    </source>
</evidence>
<dbReference type="PANTHER" id="PTHR11877:SF99">
    <property type="entry name" value="1,3,6,8-TETRAHYDROXYNAPHTHALENE SYNTHASE"/>
    <property type="match status" value="1"/>
</dbReference>
<protein>
    <submittedName>
        <fullName evidence="6">3-oxoacyl-[acyl-carrier-protein] synthase III C-terminal domain-containing protein</fullName>
    </submittedName>
</protein>
<dbReference type="Pfam" id="PF00195">
    <property type="entry name" value="Chal_sti_synt_N"/>
    <property type="match status" value="1"/>
</dbReference>
<dbReference type="PIRSF" id="PIRSF000451">
    <property type="entry name" value="PKS_III"/>
    <property type="match status" value="1"/>
</dbReference>
<dbReference type="InterPro" id="IPR012328">
    <property type="entry name" value="Chalcone/stilbene_synt_C"/>
</dbReference>
<name>A0ABZ2N2P4_9BACI</name>
<keyword evidence="7" id="KW-1185">Reference proteome</keyword>
<dbReference type="InterPro" id="IPR016039">
    <property type="entry name" value="Thiolase-like"/>
</dbReference>
<dbReference type="PANTHER" id="PTHR11877">
    <property type="entry name" value="HYDROXYMETHYLGLUTARYL-COA SYNTHASE"/>
    <property type="match status" value="1"/>
</dbReference>
<evidence type="ECO:0000259" key="4">
    <source>
        <dbReference type="Pfam" id="PF00195"/>
    </source>
</evidence>
<comment type="similarity">
    <text evidence="1">Belongs to the thiolase-like superfamily. Chalcone/stilbene synthases family.</text>
</comment>
<sequence length="356" mass="39774">MAKIIAVQTALPRHIVHQQEAKEMIYDVFQHTYPKIERLLSVFDNGGIDTRYLAKPLEWYKEKHSFEEKNQLFLEEAIKLGEEAIKGCLDQAGARYEDVDAIITVCTTGLAAPSLEARWINRLPFSKKVMRLPIWGLGCGGGASGLARAHEYCLAYPKANVLVVAVELCSLTFQVEDLSKSNLIGTSLFADGAACVLVAGEESQLFQRASRPLPVIQQTATVLMEDSEEVMGWDIKNNGFYVIFSKDIPSIVHQWLEPQVKGFLASQQTKIEEIRHIVAHPGGKKVLEAYEESLQLAPDQLNVSRTVLSQYGNMSSATVLFVLEQYVQKEVHPYDLGLMLALGPGFSSEMLLMRWE</sequence>
<evidence type="ECO:0000313" key="6">
    <source>
        <dbReference type="EMBL" id="WXB91754.1"/>
    </source>
</evidence>
<dbReference type="SUPFAM" id="SSF53901">
    <property type="entry name" value="Thiolase-like"/>
    <property type="match status" value="1"/>
</dbReference>
<keyword evidence="2" id="KW-0808">Transferase</keyword>
<keyword evidence="3" id="KW-0012">Acyltransferase</keyword>
<dbReference type="Proteomes" id="UP001387364">
    <property type="component" value="Chromosome"/>
</dbReference>
<dbReference type="Pfam" id="PF02797">
    <property type="entry name" value="Chal_sti_synt_C"/>
    <property type="match status" value="1"/>
</dbReference>
<reference evidence="6 7" key="1">
    <citation type="submission" date="2024-02" db="EMBL/GenBank/DDBJ databases">
        <title>Seven novel Bacillus-like species.</title>
        <authorList>
            <person name="Liu G."/>
        </authorList>
    </citation>
    <scope>NUCLEOTIDE SEQUENCE [LARGE SCALE GENOMIC DNA]</scope>
    <source>
        <strain evidence="6 7">FJAT-52991</strain>
    </source>
</reference>
<dbReference type="Gene3D" id="3.40.47.10">
    <property type="match status" value="2"/>
</dbReference>
<proteinExistence type="inferred from homology"/>
<dbReference type="InterPro" id="IPR001099">
    <property type="entry name" value="Chalcone/stilbene_synt_N"/>
</dbReference>
<dbReference type="InterPro" id="IPR011141">
    <property type="entry name" value="Polyketide_synthase_type-III"/>
</dbReference>
<feature type="domain" description="Chalcone/stilbene synthase N-terminal" evidence="4">
    <location>
        <begin position="2"/>
        <end position="199"/>
    </location>
</feature>
<evidence type="ECO:0000313" key="7">
    <source>
        <dbReference type="Proteomes" id="UP001387364"/>
    </source>
</evidence>
<accession>A0ABZ2N2P4</accession>
<evidence type="ECO:0000256" key="1">
    <source>
        <dbReference type="ARBA" id="ARBA00005531"/>
    </source>
</evidence>
<dbReference type="RefSeq" id="WP_338749558.1">
    <property type="nucleotide sequence ID" value="NZ_CP147404.1"/>
</dbReference>
<dbReference type="CDD" id="cd00831">
    <property type="entry name" value="CHS_like"/>
    <property type="match status" value="1"/>
</dbReference>
<dbReference type="EMBL" id="CP147404">
    <property type="protein sequence ID" value="WXB91754.1"/>
    <property type="molecule type" value="Genomic_DNA"/>
</dbReference>
<organism evidence="6 7">
    <name type="scientific">Bacillus kandeliae</name>
    <dbReference type="NCBI Taxonomy" id="3129297"/>
    <lineage>
        <taxon>Bacteria</taxon>
        <taxon>Bacillati</taxon>
        <taxon>Bacillota</taxon>
        <taxon>Bacilli</taxon>
        <taxon>Bacillales</taxon>
        <taxon>Bacillaceae</taxon>
        <taxon>Bacillus</taxon>
    </lineage>
</organism>